<reference evidence="4 5" key="1">
    <citation type="submission" date="2015-08" db="EMBL/GenBank/DDBJ databases">
        <title>The genome of the Asian arowana (Scleropages formosus).</title>
        <authorList>
            <person name="Tan M.H."/>
            <person name="Gan H.M."/>
            <person name="Croft L.J."/>
            <person name="Austin C.M."/>
        </authorList>
    </citation>
    <scope>NUCLEOTIDE SEQUENCE [LARGE SCALE GENOMIC DNA]</scope>
    <source>
        <strain evidence="4">Aro1</strain>
    </source>
</reference>
<dbReference type="InterPro" id="IPR006439">
    <property type="entry name" value="HAD-SF_hydro_IA"/>
</dbReference>
<dbReference type="NCBIfam" id="TIGR02253">
    <property type="entry name" value="CTE7"/>
    <property type="match status" value="1"/>
</dbReference>
<dbReference type="STRING" id="113540.ENSSFOP00015007080"/>
<evidence type="ECO:0000256" key="2">
    <source>
        <dbReference type="ARBA" id="ARBA00022801"/>
    </source>
</evidence>
<name>A0A0P7V3T9_SCLFO</name>
<dbReference type="SUPFAM" id="SSF56784">
    <property type="entry name" value="HAD-like"/>
    <property type="match status" value="1"/>
</dbReference>
<protein>
    <submittedName>
        <fullName evidence="4">N-acylneuraminate-9-phosphatase-like</fullName>
    </submittedName>
</protein>
<organism evidence="4 5">
    <name type="scientific">Scleropages formosus</name>
    <name type="common">Asian bonytongue</name>
    <name type="synonym">Osteoglossum formosum</name>
    <dbReference type="NCBI Taxonomy" id="113540"/>
    <lineage>
        <taxon>Eukaryota</taxon>
        <taxon>Metazoa</taxon>
        <taxon>Chordata</taxon>
        <taxon>Craniata</taxon>
        <taxon>Vertebrata</taxon>
        <taxon>Euteleostomi</taxon>
        <taxon>Actinopterygii</taxon>
        <taxon>Neopterygii</taxon>
        <taxon>Teleostei</taxon>
        <taxon>Osteoglossocephala</taxon>
        <taxon>Osteoglossomorpha</taxon>
        <taxon>Osteoglossiformes</taxon>
        <taxon>Osteoglossidae</taxon>
        <taxon>Scleropages</taxon>
    </lineage>
</organism>
<evidence type="ECO:0000313" key="4">
    <source>
        <dbReference type="EMBL" id="KPP75840.1"/>
    </source>
</evidence>
<dbReference type="GO" id="GO:0050124">
    <property type="term" value="F:N-acylneuraminate-9-phosphatase activity"/>
    <property type="evidence" value="ECO:0007669"/>
    <property type="project" value="TreeGrafter"/>
</dbReference>
<dbReference type="SFLD" id="SFLDG01129">
    <property type="entry name" value="C1.5:_HAD__Beta-PGM__Phosphata"/>
    <property type="match status" value="1"/>
</dbReference>
<gene>
    <name evidence="4" type="ORF">Z043_104883</name>
</gene>
<sequence length="253" mass="27392">MGDGGVKAILFDLDNTLIDTAGASRAAILEVTELLKTRFDDEHVVGDICERFNMKLLQESFQPSRDLTIDQVRIGHWDQAIREAGGKGPDSAVAARCYWTWKNTRLTLLSIPEPFRNLLLDLRGTLKLLLLTNGEVQTQREKIQAVGCEGLFDAIVVGGDHAEEKPALSIFHHCFQVLGVGPKDCVMVGDSLGTDILGGINAGVRATVWVNGTGTASPDVSIKPDYTVPSVLDLPSVLACLNHSVDRSGMRSI</sequence>
<evidence type="ECO:0000313" key="5">
    <source>
        <dbReference type="Proteomes" id="UP000034805"/>
    </source>
</evidence>
<dbReference type="AlphaFoldDB" id="A0A0P7V3T9"/>
<comment type="caution">
    <text evidence="4">The sequence shown here is derived from an EMBL/GenBank/DDBJ whole genome shotgun (WGS) entry which is preliminary data.</text>
</comment>
<dbReference type="PANTHER" id="PTHR46470:SF3">
    <property type="entry name" value="N-ACYLNEURAMINATE-9-PHOSPHATASE"/>
    <property type="match status" value="1"/>
</dbReference>
<dbReference type="NCBIfam" id="TIGR01549">
    <property type="entry name" value="HAD-SF-IA-v1"/>
    <property type="match status" value="1"/>
</dbReference>
<dbReference type="PANTHER" id="PTHR46470">
    <property type="entry name" value="N-ACYLNEURAMINATE-9-PHOSPHATASE"/>
    <property type="match status" value="1"/>
</dbReference>
<evidence type="ECO:0000256" key="3">
    <source>
        <dbReference type="ARBA" id="ARBA00022842"/>
    </source>
</evidence>
<dbReference type="Gene3D" id="3.40.50.1000">
    <property type="entry name" value="HAD superfamily/HAD-like"/>
    <property type="match status" value="1"/>
</dbReference>
<dbReference type="InterPro" id="IPR051400">
    <property type="entry name" value="HAD-like_hydrolase"/>
</dbReference>
<proteinExistence type="predicted"/>
<comment type="cofactor">
    <cofactor evidence="1">
        <name>Mg(2+)</name>
        <dbReference type="ChEBI" id="CHEBI:18420"/>
    </cofactor>
</comment>
<dbReference type="SFLD" id="SFLDS00003">
    <property type="entry name" value="Haloacid_Dehalogenase"/>
    <property type="match status" value="1"/>
</dbReference>
<keyword evidence="2" id="KW-0378">Hydrolase</keyword>
<accession>A0A0P7V3T9</accession>
<evidence type="ECO:0000256" key="1">
    <source>
        <dbReference type="ARBA" id="ARBA00001946"/>
    </source>
</evidence>
<dbReference type="Proteomes" id="UP000034805">
    <property type="component" value="Unassembled WGS sequence"/>
</dbReference>
<keyword evidence="3" id="KW-0460">Magnesium</keyword>
<dbReference type="InterPro" id="IPR011950">
    <property type="entry name" value="HAD-SF_hydro_IA_CTE7"/>
</dbReference>
<dbReference type="EMBL" id="JARO02001312">
    <property type="protein sequence ID" value="KPP75840.1"/>
    <property type="molecule type" value="Genomic_DNA"/>
</dbReference>
<dbReference type="GO" id="GO:0046380">
    <property type="term" value="P:N-acetylneuraminate biosynthetic process"/>
    <property type="evidence" value="ECO:0007669"/>
    <property type="project" value="TreeGrafter"/>
</dbReference>
<dbReference type="InterPro" id="IPR023214">
    <property type="entry name" value="HAD_sf"/>
</dbReference>
<dbReference type="Gene3D" id="1.20.120.710">
    <property type="entry name" value="Haloacid dehalogenase hydrolase-like domain"/>
    <property type="match status" value="1"/>
</dbReference>
<dbReference type="Pfam" id="PF00702">
    <property type="entry name" value="Hydrolase"/>
    <property type="match status" value="1"/>
</dbReference>
<dbReference type="InterPro" id="IPR036412">
    <property type="entry name" value="HAD-like_sf"/>
</dbReference>